<dbReference type="AlphaFoldDB" id="A0A0M3J1Y8"/>
<reference evidence="3" key="1">
    <citation type="submission" date="2017-02" db="UniProtKB">
        <authorList>
            <consortium name="WormBaseParasite"/>
        </authorList>
    </citation>
    <scope>IDENTIFICATION</scope>
</reference>
<proteinExistence type="predicted"/>
<gene>
    <name evidence="1" type="ORF">ASIM_LOCUS1422</name>
</gene>
<name>A0A0M3J1Y8_ANISI</name>
<dbReference type="Proteomes" id="UP000267096">
    <property type="component" value="Unassembled WGS sequence"/>
</dbReference>
<dbReference type="EMBL" id="UYRR01001499">
    <property type="protein sequence ID" value="VDK18746.1"/>
    <property type="molecule type" value="Genomic_DNA"/>
</dbReference>
<dbReference type="WBParaSite" id="ASIM_0000154201-mRNA-1">
    <property type="protein sequence ID" value="ASIM_0000154201-mRNA-1"/>
    <property type="gene ID" value="ASIM_0000154201"/>
</dbReference>
<evidence type="ECO:0000313" key="3">
    <source>
        <dbReference type="WBParaSite" id="ASIM_0000154201-mRNA-1"/>
    </source>
</evidence>
<keyword evidence="2" id="KW-1185">Reference proteome</keyword>
<reference evidence="1 2" key="2">
    <citation type="submission" date="2018-11" db="EMBL/GenBank/DDBJ databases">
        <authorList>
            <consortium name="Pathogen Informatics"/>
        </authorList>
    </citation>
    <scope>NUCLEOTIDE SEQUENCE [LARGE SCALE GENOMIC DNA]</scope>
</reference>
<evidence type="ECO:0000313" key="1">
    <source>
        <dbReference type="EMBL" id="VDK18746.1"/>
    </source>
</evidence>
<accession>A0A0M3J1Y8</accession>
<sequence length="35" mass="4217">MTEHLKRRTMMMTISCRWICSMRILIGKIAHLQVK</sequence>
<organism evidence="3">
    <name type="scientific">Anisakis simplex</name>
    <name type="common">Herring worm</name>
    <dbReference type="NCBI Taxonomy" id="6269"/>
    <lineage>
        <taxon>Eukaryota</taxon>
        <taxon>Metazoa</taxon>
        <taxon>Ecdysozoa</taxon>
        <taxon>Nematoda</taxon>
        <taxon>Chromadorea</taxon>
        <taxon>Rhabditida</taxon>
        <taxon>Spirurina</taxon>
        <taxon>Ascaridomorpha</taxon>
        <taxon>Ascaridoidea</taxon>
        <taxon>Anisakidae</taxon>
        <taxon>Anisakis</taxon>
        <taxon>Anisakis simplex complex</taxon>
    </lineage>
</organism>
<protein>
    <submittedName>
        <fullName evidence="1 3">Uncharacterized protein</fullName>
    </submittedName>
</protein>
<evidence type="ECO:0000313" key="2">
    <source>
        <dbReference type="Proteomes" id="UP000267096"/>
    </source>
</evidence>